<dbReference type="KEGG" id="pprf:DPRO_3548"/>
<dbReference type="Gene3D" id="1.10.760.10">
    <property type="entry name" value="Cytochrome c-like domain"/>
    <property type="match status" value="1"/>
</dbReference>
<keyword evidence="2 4" id="KW-0479">Metal-binding</keyword>
<evidence type="ECO:0000313" key="7">
    <source>
        <dbReference type="EMBL" id="SOB60464.1"/>
    </source>
</evidence>
<evidence type="ECO:0000256" key="1">
    <source>
        <dbReference type="ARBA" id="ARBA00022617"/>
    </source>
</evidence>
<sequence>MKPIGKCILVIALSTLFALPIPMTAYSSEGHSHEEPQTDMDGFFKGASLENGSRIYFVGRTISGKPVERTGGPHWLYMHGGGCANCHGDNGQGGIVPMMCAKSSPPITMKALTSGTHKHNGTEEHHTPYTIETIRQALEKSVNPDLKPFSPCMPQWFLSDTDFRDLLYKLKELDK</sequence>
<keyword evidence="1 4" id="KW-0349">Heme</keyword>
<evidence type="ECO:0000256" key="3">
    <source>
        <dbReference type="ARBA" id="ARBA00023004"/>
    </source>
</evidence>
<keyword evidence="8" id="KW-1185">Reference proteome</keyword>
<reference evidence="8" key="1">
    <citation type="submission" date="2017-09" db="EMBL/GenBank/DDBJ databases">
        <authorList>
            <person name="Regsiter A."/>
            <person name="William W."/>
        </authorList>
    </citation>
    <scope>NUCLEOTIDE SEQUENCE [LARGE SCALE GENOMIC DNA]</scope>
    <source>
        <strain evidence="8">500-1</strain>
    </source>
</reference>
<dbReference type="GO" id="GO:0020037">
    <property type="term" value="F:heme binding"/>
    <property type="evidence" value="ECO:0007669"/>
    <property type="project" value="InterPro"/>
</dbReference>
<dbReference type="EMBL" id="LT907975">
    <property type="protein sequence ID" value="SOB60464.1"/>
    <property type="molecule type" value="Genomic_DNA"/>
</dbReference>
<name>A0A2C8FCF0_9BACT</name>
<feature type="domain" description="Cytochrome c" evidence="6">
    <location>
        <begin position="47"/>
        <end position="174"/>
    </location>
</feature>
<dbReference type="GO" id="GO:0009055">
    <property type="term" value="F:electron transfer activity"/>
    <property type="evidence" value="ECO:0007669"/>
    <property type="project" value="InterPro"/>
</dbReference>
<dbReference type="InterPro" id="IPR009056">
    <property type="entry name" value="Cyt_c-like_dom"/>
</dbReference>
<dbReference type="Proteomes" id="UP000219215">
    <property type="component" value="Chromosome DPRO"/>
</dbReference>
<dbReference type="InterPro" id="IPR036909">
    <property type="entry name" value="Cyt_c-like_dom_sf"/>
</dbReference>
<dbReference type="PROSITE" id="PS51007">
    <property type="entry name" value="CYTC"/>
    <property type="match status" value="1"/>
</dbReference>
<dbReference type="GO" id="GO:0046872">
    <property type="term" value="F:metal ion binding"/>
    <property type="evidence" value="ECO:0007669"/>
    <property type="project" value="UniProtKB-KW"/>
</dbReference>
<protein>
    <recommendedName>
        <fullName evidence="6">Cytochrome c domain-containing protein</fullName>
    </recommendedName>
</protein>
<evidence type="ECO:0000256" key="2">
    <source>
        <dbReference type="ARBA" id="ARBA00022723"/>
    </source>
</evidence>
<dbReference type="OrthoDB" id="5558268at2"/>
<evidence type="ECO:0000256" key="4">
    <source>
        <dbReference type="PROSITE-ProRule" id="PRU00433"/>
    </source>
</evidence>
<dbReference type="AlphaFoldDB" id="A0A2C8FCF0"/>
<accession>A0A2C8FCF0</accession>
<proteinExistence type="predicted"/>
<dbReference type="SUPFAM" id="SSF46626">
    <property type="entry name" value="Cytochrome c"/>
    <property type="match status" value="1"/>
</dbReference>
<feature type="signal peptide" evidence="5">
    <location>
        <begin position="1"/>
        <end position="27"/>
    </location>
</feature>
<evidence type="ECO:0000313" key="8">
    <source>
        <dbReference type="Proteomes" id="UP000219215"/>
    </source>
</evidence>
<keyword evidence="5" id="KW-0732">Signal</keyword>
<evidence type="ECO:0000259" key="6">
    <source>
        <dbReference type="PROSITE" id="PS51007"/>
    </source>
</evidence>
<gene>
    <name evidence="7" type="ORF">DPRO_3548</name>
</gene>
<keyword evidence="3 4" id="KW-0408">Iron</keyword>
<evidence type="ECO:0000256" key="5">
    <source>
        <dbReference type="SAM" id="SignalP"/>
    </source>
</evidence>
<organism evidence="7 8">
    <name type="scientific">Pseudodesulfovibrio profundus</name>
    <dbReference type="NCBI Taxonomy" id="57320"/>
    <lineage>
        <taxon>Bacteria</taxon>
        <taxon>Pseudomonadati</taxon>
        <taxon>Thermodesulfobacteriota</taxon>
        <taxon>Desulfovibrionia</taxon>
        <taxon>Desulfovibrionales</taxon>
        <taxon>Desulfovibrionaceae</taxon>
    </lineage>
</organism>
<dbReference type="RefSeq" id="WP_097013186.1">
    <property type="nucleotide sequence ID" value="NZ_LT907975.1"/>
</dbReference>
<feature type="chain" id="PRO_5012044697" description="Cytochrome c domain-containing protein" evidence="5">
    <location>
        <begin position="28"/>
        <end position="175"/>
    </location>
</feature>